<evidence type="ECO:0000313" key="2">
    <source>
        <dbReference type="Proteomes" id="UP000252008"/>
    </source>
</evidence>
<accession>A0A375YDJ2</accession>
<name>A0A375YDJ2_MYCPF</name>
<dbReference type="EMBL" id="UEGS01000001">
    <property type="protein sequence ID" value="SRX79171.1"/>
    <property type="molecule type" value="Genomic_DNA"/>
</dbReference>
<dbReference type="Gene3D" id="1.10.620.20">
    <property type="entry name" value="Ribonucleotide Reductase, subunit A"/>
    <property type="match status" value="1"/>
</dbReference>
<dbReference type="STRING" id="39692.BST38_07480"/>
<organism evidence="1 2">
    <name type="scientific">Mycolicibacterium parafortuitum</name>
    <name type="common">Mycobacterium parafortuitum</name>
    <dbReference type="NCBI Taxonomy" id="39692"/>
    <lineage>
        <taxon>Bacteria</taxon>
        <taxon>Bacillati</taxon>
        <taxon>Actinomycetota</taxon>
        <taxon>Actinomycetes</taxon>
        <taxon>Mycobacteriales</taxon>
        <taxon>Mycobacteriaceae</taxon>
        <taxon>Mycolicibacterium</taxon>
    </lineage>
</organism>
<evidence type="ECO:0000313" key="1">
    <source>
        <dbReference type="EMBL" id="SRX79171.1"/>
    </source>
</evidence>
<dbReference type="AlphaFoldDB" id="A0A375YDJ2"/>
<dbReference type="InterPro" id="IPR009078">
    <property type="entry name" value="Ferritin-like_SF"/>
</dbReference>
<gene>
    <name evidence="1" type="ORF">MPP7335_00904</name>
</gene>
<dbReference type="GO" id="GO:0016491">
    <property type="term" value="F:oxidoreductase activity"/>
    <property type="evidence" value="ECO:0007669"/>
    <property type="project" value="InterPro"/>
</dbReference>
<sequence>MGETLPPLDIDNGDMTATPAPIVSRPDREGVAVRLLKGSAKKSYEPVVDIDWAAPLADDKYFLPPQMSSLYGTRLWEQMSVQQRIDLSRHELVNYLSMGIWFENMLNQSLLRGMIRSSPTAGSTFYELTELGDEARHMLMFGKAIRRIGVEPFWPTGRHARSVNTMPFIFRGPMLWIAALVGEEIFDALQRRILEDGQEVQPLVQRLMRIHVTEEARHIQFARDGIRRDVAEMPLRTRWILANLHGLGATLYLKNFTRRGLYQRVGLDGAAAQRQARANKHFHDVQKLGFASLGEFLEELGLMGPLARRMWKRSHFL</sequence>
<proteinExistence type="predicted"/>
<keyword evidence="2" id="KW-1185">Reference proteome</keyword>
<dbReference type="SUPFAM" id="SSF47240">
    <property type="entry name" value="Ferritin-like"/>
    <property type="match status" value="1"/>
</dbReference>
<evidence type="ECO:0008006" key="3">
    <source>
        <dbReference type="Google" id="ProtNLM"/>
    </source>
</evidence>
<dbReference type="Pfam" id="PF11583">
    <property type="entry name" value="AurF"/>
    <property type="match status" value="1"/>
</dbReference>
<reference evidence="1 2" key="1">
    <citation type="submission" date="2018-05" db="EMBL/GenBank/DDBJ databases">
        <authorList>
            <consortium name="IHU Genomes"/>
        </authorList>
    </citation>
    <scope>NUCLEOTIDE SEQUENCE [LARGE SCALE GENOMIC DNA]</scope>
    <source>
        <strain evidence="1 2">P7335</strain>
    </source>
</reference>
<dbReference type="Proteomes" id="UP000252008">
    <property type="component" value="Unassembled WGS sequence"/>
</dbReference>
<dbReference type="InterPro" id="IPR012348">
    <property type="entry name" value="RNR-like"/>
</dbReference>
<protein>
    <recommendedName>
        <fullName evidence="3">Aminobenzoate oxygenase</fullName>
    </recommendedName>
</protein>
<dbReference type="InterPro" id="IPR025859">
    <property type="entry name" value="AurF/CmlI"/>
</dbReference>